<feature type="compositionally biased region" description="Low complexity" evidence="1">
    <location>
        <begin position="68"/>
        <end position="80"/>
    </location>
</feature>
<name>A0ABN1NF17_9ACTN</name>
<evidence type="ECO:0000256" key="1">
    <source>
        <dbReference type="SAM" id="MobiDB-lite"/>
    </source>
</evidence>
<keyword evidence="3" id="KW-1185">Reference proteome</keyword>
<accession>A0ABN1NF17</accession>
<dbReference type="EMBL" id="BAAAHG010000004">
    <property type="protein sequence ID" value="GAA0905010.1"/>
    <property type="molecule type" value="Genomic_DNA"/>
</dbReference>
<organism evidence="2 3">
    <name type="scientific">Streptomyces thermoalcalitolerans</name>
    <dbReference type="NCBI Taxonomy" id="65605"/>
    <lineage>
        <taxon>Bacteria</taxon>
        <taxon>Bacillati</taxon>
        <taxon>Actinomycetota</taxon>
        <taxon>Actinomycetes</taxon>
        <taxon>Kitasatosporales</taxon>
        <taxon>Streptomycetaceae</taxon>
        <taxon>Streptomyces</taxon>
    </lineage>
</organism>
<evidence type="ECO:0000313" key="2">
    <source>
        <dbReference type="EMBL" id="GAA0905010.1"/>
    </source>
</evidence>
<protein>
    <submittedName>
        <fullName evidence="2">Uncharacterized protein</fullName>
    </submittedName>
</protein>
<gene>
    <name evidence="2" type="ORF">GCM10009549_08870</name>
</gene>
<comment type="caution">
    <text evidence="2">The sequence shown here is derived from an EMBL/GenBank/DDBJ whole genome shotgun (WGS) entry which is preliminary data.</text>
</comment>
<proteinExistence type="predicted"/>
<dbReference type="Proteomes" id="UP001501005">
    <property type="component" value="Unassembled WGS sequence"/>
</dbReference>
<reference evidence="2 3" key="1">
    <citation type="journal article" date="2019" name="Int. J. Syst. Evol. Microbiol.">
        <title>The Global Catalogue of Microorganisms (GCM) 10K type strain sequencing project: providing services to taxonomists for standard genome sequencing and annotation.</title>
        <authorList>
            <consortium name="The Broad Institute Genomics Platform"/>
            <consortium name="The Broad Institute Genome Sequencing Center for Infectious Disease"/>
            <person name="Wu L."/>
            <person name="Ma J."/>
        </authorList>
    </citation>
    <scope>NUCLEOTIDE SEQUENCE [LARGE SCALE GENOMIC DNA]</scope>
    <source>
        <strain evidence="2 3">JCM 10673</strain>
    </source>
</reference>
<evidence type="ECO:0000313" key="3">
    <source>
        <dbReference type="Proteomes" id="UP001501005"/>
    </source>
</evidence>
<sequence>MVLLDDMCGLLAGLLQILGGSDQVGVALARSGRDQAPHDGQQGFAQLPREAPVRARQGGDVDVAGTGPSRSPEASASSPPIQGKLQTPARRRP</sequence>
<feature type="region of interest" description="Disordered" evidence="1">
    <location>
        <begin position="31"/>
        <end position="93"/>
    </location>
</feature>